<dbReference type="Pfam" id="PF05821">
    <property type="entry name" value="NDUF_B8"/>
    <property type="match status" value="1"/>
</dbReference>
<dbReference type="InterPro" id="IPR008699">
    <property type="entry name" value="NDUFB8"/>
</dbReference>
<sequence length="99" mass="11092">MQVGRRVGVLGVQWLQRAARNTVPLDAHTASHITRDMLPGPNSKTPEEWVAAAKKHNMQVEDYGPYPDDGLGYGDYLKILDCSQQERHPEPGLAVHYEI</sequence>
<dbReference type="Proteomes" id="UP000694726">
    <property type="component" value="Unplaced"/>
</dbReference>
<dbReference type="Ensembl" id="ENSSSCT00015047518.1">
    <property type="protein sequence ID" value="ENSSSCP00015018816.1"/>
    <property type="gene ID" value="ENSSSCG00015035813.1"/>
</dbReference>
<dbReference type="PANTHER" id="PTHR12840">
    <property type="entry name" value="NADH-UBIQUINONE OXIDOREDUCTASE ASHI SUBUNIT"/>
    <property type="match status" value="1"/>
</dbReference>
<dbReference type="GO" id="GO:0005739">
    <property type="term" value="C:mitochondrion"/>
    <property type="evidence" value="ECO:0007669"/>
    <property type="project" value="InterPro"/>
</dbReference>
<organism evidence="1 2">
    <name type="scientific">Sus scrofa</name>
    <name type="common">Pig</name>
    <dbReference type="NCBI Taxonomy" id="9823"/>
    <lineage>
        <taxon>Eukaryota</taxon>
        <taxon>Metazoa</taxon>
        <taxon>Chordata</taxon>
        <taxon>Craniata</taxon>
        <taxon>Vertebrata</taxon>
        <taxon>Euteleostomi</taxon>
        <taxon>Mammalia</taxon>
        <taxon>Eutheria</taxon>
        <taxon>Laurasiatheria</taxon>
        <taxon>Artiodactyla</taxon>
        <taxon>Suina</taxon>
        <taxon>Suidae</taxon>
        <taxon>Sus</taxon>
    </lineage>
</organism>
<proteinExistence type="predicted"/>
<dbReference type="AlphaFoldDB" id="A0A8D0NN71"/>
<evidence type="ECO:0000313" key="1">
    <source>
        <dbReference type="Ensembl" id="ENSSSCP00015018816.1"/>
    </source>
</evidence>
<name>A0A8D0NN71_PIG</name>
<reference evidence="1" key="1">
    <citation type="submission" date="2025-08" db="UniProtKB">
        <authorList>
            <consortium name="Ensembl"/>
        </authorList>
    </citation>
    <scope>IDENTIFICATION</scope>
</reference>
<dbReference type="PANTHER" id="PTHR12840:SF1">
    <property type="entry name" value="NADH DEHYDROGENASE [UBIQUINONE] 1 BETA SUBCOMPLEX SUBUNIT 8, MITOCHONDRIAL"/>
    <property type="match status" value="1"/>
</dbReference>
<evidence type="ECO:0000313" key="2">
    <source>
        <dbReference type="Proteomes" id="UP000694726"/>
    </source>
</evidence>
<accession>A0A8D0NN71</accession>
<protein>
    <submittedName>
        <fullName evidence="1">Uncharacterized protein</fullName>
    </submittedName>
</protein>